<name>A0ABD3HP69_9MARC</name>
<dbReference type="InterPro" id="IPR058851">
    <property type="entry name" value="CALS1_helical"/>
</dbReference>
<protein>
    <recommendedName>
        <fullName evidence="12">1,3-beta-glucan synthase</fullName>
        <ecNumber evidence="3">2.4.1.34</ecNumber>
    </recommendedName>
    <alternativeName>
        <fullName evidence="12">1,3-beta-glucan synthase</fullName>
    </alternativeName>
</protein>
<keyword evidence="7 15" id="KW-0812">Transmembrane</keyword>
<dbReference type="Pfam" id="PF14288">
    <property type="entry name" value="FKS1_dom1"/>
    <property type="match status" value="1"/>
</dbReference>
<keyword evidence="18" id="KW-1185">Reference proteome</keyword>
<evidence type="ECO:0000256" key="15">
    <source>
        <dbReference type="SAM" id="Phobius"/>
    </source>
</evidence>
<evidence type="ECO:0000256" key="5">
    <source>
        <dbReference type="ARBA" id="ARBA00022676"/>
    </source>
</evidence>
<keyword evidence="9 15" id="KW-1133">Transmembrane helix</keyword>
<feature type="transmembrane region" description="Helical" evidence="15">
    <location>
        <begin position="788"/>
        <end position="809"/>
    </location>
</feature>
<reference evidence="17 18" key="1">
    <citation type="submission" date="2024-09" db="EMBL/GenBank/DDBJ databases">
        <title>Chromosome-scale assembly of Riccia sorocarpa.</title>
        <authorList>
            <person name="Paukszto L."/>
        </authorList>
    </citation>
    <scope>NUCLEOTIDE SEQUENCE [LARGE SCALE GENOMIC DNA]</scope>
    <source>
        <strain evidence="17">LP-2024</strain>
        <tissue evidence="17">Aerial parts of the thallus</tissue>
    </source>
</reference>
<feature type="transmembrane region" description="Helical" evidence="15">
    <location>
        <begin position="1791"/>
        <end position="1814"/>
    </location>
</feature>
<feature type="region of interest" description="Disordered" evidence="14">
    <location>
        <begin position="1"/>
        <end position="143"/>
    </location>
</feature>
<evidence type="ECO:0000256" key="13">
    <source>
        <dbReference type="ARBA" id="ARBA00047777"/>
    </source>
</evidence>
<evidence type="ECO:0000313" key="17">
    <source>
        <dbReference type="EMBL" id="KAL3693193.1"/>
    </source>
</evidence>
<dbReference type="Pfam" id="PF04652">
    <property type="entry name" value="Vta1"/>
    <property type="match status" value="1"/>
</dbReference>
<comment type="catalytic activity">
    <reaction evidence="13">
        <text>[(1-&gt;3)-beta-D-glucosyl](n) + UDP-alpha-D-glucose = [(1-&gt;3)-beta-D-glucosyl](n+1) + UDP + H(+)</text>
        <dbReference type="Rhea" id="RHEA:21476"/>
        <dbReference type="Rhea" id="RHEA-COMP:11146"/>
        <dbReference type="Rhea" id="RHEA-COMP:14303"/>
        <dbReference type="ChEBI" id="CHEBI:15378"/>
        <dbReference type="ChEBI" id="CHEBI:37671"/>
        <dbReference type="ChEBI" id="CHEBI:58223"/>
        <dbReference type="ChEBI" id="CHEBI:58885"/>
        <dbReference type="EC" id="2.4.1.34"/>
    </reaction>
</comment>
<dbReference type="InterPro" id="IPR003440">
    <property type="entry name" value="Glyco_trans_48_dom"/>
</dbReference>
<feature type="transmembrane region" description="Helical" evidence="15">
    <location>
        <begin position="610"/>
        <end position="626"/>
    </location>
</feature>
<dbReference type="Pfam" id="PF25968">
    <property type="entry name" value="CALS1"/>
    <property type="match status" value="1"/>
</dbReference>
<dbReference type="Gene3D" id="1.25.40.270">
    <property type="entry name" value="Vacuolar protein sorting-associated protein vta1"/>
    <property type="match status" value="1"/>
</dbReference>
<dbReference type="FunFam" id="1.25.40.270:FF:000002">
    <property type="entry name" value="callose synthase 3"/>
    <property type="match status" value="1"/>
</dbReference>
<dbReference type="EMBL" id="JBJQOH010000003">
    <property type="protein sequence ID" value="KAL3693193.1"/>
    <property type="molecule type" value="Genomic_DNA"/>
</dbReference>
<keyword evidence="8" id="KW-0133">Cell shape</keyword>
<feature type="transmembrane region" description="Helical" evidence="15">
    <location>
        <begin position="728"/>
        <end position="752"/>
    </location>
</feature>
<feature type="transmembrane region" description="Helical" evidence="15">
    <location>
        <begin position="1626"/>
        <end position="1649"/>
    </location>
</feature>
<gene>
    <name evidence="17" type="ORF">R1sor_006844</name>
</gene>
<dbReference type="GO" id="GO:0071555">
    <property type="term" value="P:cell wall organization"/>
    <property type="evidence" value="ECO:0007669"/>
    <property type="project" value="UniProtKB-KW"/>
</dbReference>
<proteinExistence type="inferred from homology"/>
<evidence type="ECO:0000256" key="4">
    <source>
        <dbReference type="ARBA" id="ARBA00022475"/>
    </source>
</evidence>
<feature type="transmembrane region" description="Helical" evidence="15">
    <location>
        <begin position="841"/>
        <end position="858"/>
    </location>
</feature>
<feature type="compositionally biased region" description="Basic and acidic residues" evidence="14">
    <location>
        <begin position="24"/>
        <end position="121"/>
    </location>
</feature>
<evidence type="ECO:0000256" key="10">
    <source>
        <dbReference type="ARBA" id="ARBA00023136"/>
    </source>
</evidence>
<organism evidence="17 18">
    <name type="scientific">Riccia sorocarpa</name>
    <dbReference type="NCBI Taxonomy" id="122646"/>
    <lineage>
        <taxon>Eukaryota</taxon>
        <taxon>Viridiplantae</taxon>
        <taxon>Streptophyta</taxon>
        <taxon>Embryophyta</taxon>
        <taxon>Marchantiophyta</taxon>
        <taxon>Marchantiopsida</taxon>
        <taxon>Marchantiidae</taxon>
        <taxon>Marchantiales</taxon>
        <taxon>Ricciaceae</taxon>
        <taxon>Riccia</taxon>
    </lineage>
</organism>
<dbReference type="SMART" id="SM01205">
    <property type="entry name" value="FKS1_dom1"/>
    <property type="match status" value="1"/>
</dbReference>
<evidence type="ECO:0000259" key="16">
    <source>
        <dbReference type="SMART" id="SM01205"/>
    </source>
</evidence>
<keyword evidence="5" id="KW-0328">Glycosyltransferase</keyword>
<feature type="transmembrane region" description="Helical" evidence="15">
    <location>
        <begin position="1898"/>
        <end position="1918"/>
    </location>
</feature>
<evidence type="ECO:0000256" key="2">
    <source>
        <dbReference type="ARBA" id="ARBA00009040"/>
    </source>
</evidence>
<dbReference type="EC" id="2.4.1.34" evidence="3"/>
<dbReference type="GO" id="GO:0003843">
    <property type="term" value="F:1,3-beta-D-glucan synthase activity"/>
    <property type="evidence" value="ECO:0007669"/>
    <property type="project" value="UniProtKB-EC"/>
</dbReference>
<dbReference type="GO" id="GO:0005886">
    <property type="term" value="C:plasma membrane"/>
    <property type="evidence" value="ECO:0007669"/>
    <property type="project" value="UniProtKB-SubCell"/>
</dbReference>
<keyword evidence="11" id="KW-0961">Cell wall biogenesis/degradation</keyword>
<dbReference type="PANTHER" id="PTHR12741">
    <property type="entry name" value="LYST-INTERACTING PROTEIN LIP5 DOPAMINE RESPONSIVE PROTEIN DRG-1"/>
    <property type="match status" value="1"/>
</dbReference>
<evidence type="ECO:0000313" key="18">
    <source>
        <dbReference type="Proteomes" id="UP001633002"/>
    </source>
</evidence>
<dbReference type="Proteomes" id="UP001633002">
    <property type="component" value="Unassembled WGS sequence"/>
</dbReference>
<feature type="compositionally biased region" description="Polar residues" evidence="14">
    <location>
        <begin position="1"/>
        <end position="11"/>
    </location>
</feature>
<evidence type="ECO:0000256" key="7">
    <source>
        <dbReference type="ARBA" id="ARBA00022692"/>
    </source>
</evidence>
<evidence type="ECO:0000256" key="8">
    <source>
        <dbReference type="ARBA" id="ARBA00022960"/>
    </source>
</evidence>
<evidence type="ECO:0000256" key="11">
    <source>
        <dbReference type="ARBA" id="ARBA00023316"/>
    </source>
</evidence>
<keyword evidence="10 15" id="KW-0472">Membrane</keyword>
<comment type="caution">
    <text evidence="17">The sequence shown here is derived from an EMBL/GenBank/DDBJ whole genome shotgun (WGS) entry which is preliminary data.</text>
</comment>
<sequence length="2054" mass="236738">MSGAPNSSQSMVPVGPVRNVSENPCERESSSRGREGDGQGERERNRDRERERDRDRERERARERDERWEREERARERDERREREEKARDREDRRDRDERAREREERAREREGRERERERGRYSPPHSPLPEQRTTPGSGIRRGFSRPFTDVIDSEIVPSSLSAVAPILRVANAIESERPRVAYLCRFYAFEKAHKIDPTSSGRGVRQFKTALLQRLEKDNQPTLKKRQKRSDARELQSFYQQYYENYVKALDTAEHTDRAQLTKAYQTAGILFEVLTQVSKSEMAEAPPEIIAAGKIVEEKQEEYQPYNILPLDAAGSSQAIMQFAEIKAAVEALRNIRGLPWPAQMEQGRHKSGELDLLDWLQCMFGFQKANVRNQREHLILMLANVHIRLIPKAEPMNKLDDRALNEVMNKLFKNYKSWCKFLGRKNSLWLPTIQQEVHQRKVLYMGLYLLIWGEAANLRFMPECLCYIYHNMAYELYGMLAGNVSVVTGENIKPAYGGEDESFLKKVITPIYDVIHKETKNNVHGTASHAAWRNYDDLNEFFWSVDCFRLGWPMRLDADFFVATPSMLSTNMNLVKRGKGAISRHLGKTNFVEIRSFWHLFRSYDRMWTFYILGLQAMIVLAWNVEGDGSFASTFQGNNFKRILSVFITAAILRVIQGVLDVGMSVKAYRSIKYMGMLRLFLKLFVSIAWVIILSVCFVHTWENPTGLIKSVQEVLGSSWKSPSLYITAVAIYLVPNALAAILFIFPLLRRWIENSNWRIVRLLLWWSQPRLYVGRGMHESQWTLFKYTMFWILLLASKFVFSYFIQIKPLVQPTKTIMNDSSINFTWHELFPNVKKNIGAVIAIWAPVILVYFMDTQIWYSVYSTVFGGVSGAFRRLGEIRTLGMLRSRFRSLPGAFNANLVPAEKVAKKGFSFARSYKEVQPGNQQEARKFAQLWNEVITSFREEDLISNREMDLMLVPYSSVNLTLVQWPPFLLASKIPVALQMAVEHRGRDGDLWRKIKADDYMRCAVEECFESFKHVLGTILVGDVERRLVIDGILEEIDKDINEGSLLANFKMSALPVLHEKFVQLTEYLIEGDASKRDEVVLLLQDMFEVVTRDMMNETAREYLGSTHGPIAISGKTSKDVKDHQLFAATDPKPAVLFPPPRTDAWIEQIKRLQRLLTVKESAINVPTNLEARRRIAFFTNSLFMDMPRAPRVRNMLSFSVLTPYYQEEVVYSKKQLNEENEDGISVLFYLQKIYPDEFDNFLERIKVQSEAEIWNNEEYESELRYWASYRGQTLARTVRGMMYYRRALELQAFLDTASEEELVDGYKVVASAPAEAKKSQRSMWAQLQAIADMKFTYVATCQIYGAQKRAADARASEILNLMLNNPSLRVAYIDEVEEREKDKTRKVFYSVLVKAANGLDQEIYRIKLPGPVRLGEGKPENQNHAMIFTRGEALQTIDMNQDNYLEEAFKMRNLLEEFHEPHGVRPPTILGVREHIFTGSVSSLAWFMSNQETSFVTIGQRVLASPLKVRFHYGHPDVFDRLFHITRGGMSKASRVINLSEDIFAGFNSTLRRGNVTHHEYIQVGKGRDVGLNQISLFEAKIACGNGEQSLSRDMYRLGHRFDFFRMMSCYFTTIGFYVSTVIVVLTVYVFLYGRIYLALSGIEKSLVNGADVVNDTALQAALASQSLVQLGLLMALPMVMEIGLERGFRTALSDFIIMQLQLASVFFTFSLGTKTHYYGRTILHGGAKYRATGRGFVVRHEKFAENYRLYSRSHFVKGLELMMLLIIYSVYGTSAKGGIPYLLITFSMWFLVTTWLFAPFLFNPSGFEWQKIVEDWDDWSKWINNRGGIGVLATKSWESWWAEEQEHLKYTGLRGRILEVILSIRFFIYQYGMVYTLSIANKQTSFSVYGLSWLVIIAVLAVLKIVSMGRRRFSADFQLMFRLLKALLFIGFVTIVIVLFLFSRLSVGDLFASLLAFLPTGWGLLMIAQAARPIVAPTGMWDSVKALARAYEFIMGLCIFFPIAMLAWFPFVSEFQTRLLFNQAFSRGLQISRILAGRRKSP</sequence>
<evidence type="ECO:0000256" key="6">
    <source>
        <dbReference type="ARBA" id="ARBA00022679"/>
    </source>
</evidence>
<evidence type="ECO:0000256" key="3">
    <source>
        <dbReference type="ARBA" id="ARBA00012589"/>
    </source>
</evidence>
<dbReference type="Pfam" id="PF02364">
    <property type="entry name" value="Glucan_synthase"/>
    <property type="match status" value="2"/>
</dbReference>
<feature type="domain" description="1,3-beta-glucan synthase component FKS1-like" evidence="16">
    <location>
        <begin position="442"/>
        <end position="558"/>
    </location>
</feature>
<feature type="transmembrane region" description="Helical" evidence="15">
    <location>
        <begin position="2003"/>
        <end position="2023"/>
    </location>
</feature>
<comment type="similarity">
    <text evidence="2">Belongs to the glycosyltransferase 48 family.</text>
</comment>
<evidence type="ECO:0000256" key="12">
    <source>
        <dbReference type="ARBA" id="ARBA00032165"/>
    </source>
</evidence>
<evidence type="ECO:0000256" key="14">
    <source>
        <dbReference type="SAM" id="MobiDB-lite"/>
    </source>
</evidence>
<feature type="transmembrane region" description="Helical" evidence="15">
    <location>
        <begin position="1938"/>
        <end position="1957"/>
    </location>
</feature>
<dbReference type="GO" id="GO:0008360">
    <property type="term" value="P:regulation of cell shape"/>
    <property type="evidence" value="ECO:0007669"/>
    <property type="project" value="UniProtKB-KW"/>
</dbReference>
<dbReference type="PANTHER" id="PTHR12741:SF48">
    <property type="entry name" value="1,3-BETA-GLUCAN SYNTHASE COMPONENT FKS1-RELATED"/>
    <property type="match status" value="1"/>
</dbReference>
<comment type="subcellular location">
    <subcellularLocation>
        <location evidence="1">Cell membrane</location>
        <topology evidence="1">Multi-pass membrane protein</topology>
    </subcellularLocation>
</comment>
<keyword evidence="4" id="KW-1003">Cell membrane</keyword>
<evidence type="ECO:0000256" key="1">
    <source>
        <dbReference type="ARBA" id="ARBA00004651"/>
    </source>
</evidence>
<keyword evidence="6" id="KW-0808">Transferase</keyword>
<dbReference type="InterPro" id="IPR026899">
    <property type="entry name" value="FKS1-like_dom1"/>
</dbReference>
<accession>A0ABD3HP69</accession>
<feature type="transmembrane region" description="Helical" evidence="15">
    <location>
        <begin position="1963"/>
        <end position="1983"/>
    </location>
</feature>
<feature type="transmembrane region" description="Helical" evidence="15">
    <location>
        <begin position="683"/>
        <end position="705"/>
    </location>
</feature>
<feature type="transmembrane region" description="Helical" evidence="15">
    <location>
        <begin position="1767"/>
        <end position="1785"/>
    </location>
</feature>
<dbReference type="InterPro" id="IPR039431">
    <property type="entry name" value="Vta1/CALS_N"/>
</dbReference>
<evidence type="ECO:0000256" key="9">
    <source>
        <dbReference type="ARBA" id="ARBA00022989"/>
    </source>
</evidence>
<feature type="transmembrane region" description="Helical" evidence="15">
    <location>
        <begin position="1869"/>
        <end position="1892"/>
    </location>
</feature>
<dbReference type="InterPro" id="IPR023175">
    <property type="entry name" value="Vta1/CALS_N_sf"/>
</dbReference>